<dbReference type="STRING" id="35608.A0A2U1KHW3"/>
<sequence>MNRISGFLELLKEPFKILTTNGKLMAITAFIYLTIYSLSCILFTFSIKPLIVDLILKLFALSSAHPGTPEYTELLVAIRKDTGAFLGIEAACIVFLFLVNLFAETAVVIIASCYYNGNNLSLKELFTTVLKTWTRPFVTLFYVRLLVLGYISIFFWPFLIPSLILFDHSKILITLLIVLAIIFITFNLYLSVVWSLAVVVSVVEDTYGLSSLGKAREVVKGNRVHGFLLNLLYMLVLTVIFVVVYKLSPMMPIVVGFIEFILIGVLSMFQFLAYSAFYFECKNDMVNSRGLEYSQIPTAPVVDEDFP</sequence>
<keyword evidence="1" id="KW-1133">Transmembrane helix</keyword>
<keyword evidence="1" id="KW-0472">Membrane</keyword>
<evidence type="ECO:0000313" key="2">
    <source>
        <dbReference type="EMBL" id="PWA36321.1"/>
    </source>
</evidence>
<protein>
    <recommendedName>
        <fullName evidence="4">Transmembrane protein</fullName>
    </recommendedName>
</protein>
<organism evidence="2 3">
    <name type="scientific">Artemisia annua</name>
    <name type="common">Sweet wormwood</name>
    <dbReference type="NCBI Taxonomy" id="35608"/>
    <lineage>
        <taxon>Eukaryota</taxon>
        <taxon>Viridiplantae</taxon>
        <taxon>Streptophyta</taxon>
        <taxon>Embryophyta</taxon>
        <taxon>Tracheophyta</taxon>
        <taxon>Spermatophyta</taxon>
        <taxon>Magnoliopsida</taxon>
        <taxon>eudicotyledons</taxon>
        <taxon>Gunneridae</taxon>
        <taxon>Pentapetalae</taxon>
        <taxon>asterids</taxon>
        <taxon>campanulids</taxon>
        <taxon>Asterales</taxon>
        <taxon>Asteraceae</taxon>
        <taxon>Asteroideae</taxon>
        <taxon>Anthemideae</taxon>
        <taxon>Artemisiinae</taxon>
        <taxon>Artemisia</taxon>
    </lineage>
</organism>
<feature type="transmembrane region" description="Helical" evidence="1">
    <location>
        <begin position="253"/>
        <end position="279"/>
    </location>
</feature>
<feature type="transmembrane region" description="Helical" evidence="1">
    <location>
        <begin position="137"/>
        <end position="159"/>
    </location>
</feature>
<accession>A0A2U1KHW3</accession>
<proteinExistence type="predicted"/>
<feature type="transmembrane region" description="Helical" evidence="1">
    <location>
        <begin position="24"/>
        <end position="47"/>
    </location>
</feature>
<reference evidence="2 3" key="1">
    <citation type="journal article" date="2018" name="Mol. Plant">
        <title>The genome of Artemisia annua provides insight into the evolution of Asteraceae family and artemisinin biosynthesis.</title>
        <authorList>
            <person name="Shen Q."/>
            <person name="Zhang L."/>
            <person name="Liao Z."/>
            <person name="Wang S."/>
            <person name="Yan T."/>
            <person name="Shi P."/>
            <person name="Liu M."/>
            <person name="Fu X."/>
            <person name="Pan Q."/>
            <person name="Wang Y."/>
            <person name="Lv Z."/>
            <person name="Lu X."/>
            <person name="Zhang F."/>
            <person name="Jiang W."/>
            <person name="Ma Y."/>
            <person name="Chen M."/>
            <person name="Hao X."/>
            <person name="Li L."/>
            <person name="Tang Y."/>
            <person name="Lv G."/>
            <person name="Zhou Y."/>
            <person name="Sun X."/>
            <person name="Brodelius P.E."/>
            <person name="Rose J.K.C."/>
            <person name="Tang K."/>
        </authorList>
    </citation>
    <scope>NUCLEOTIDE SEQUENCE [LARGE SCALE GENOMIC DNA]</scope>
    <source>
        <strain evidence="3">cv. Huhao1</strain>
        <tissue evidence="2">Leaf</tissue>
    </source>
</reference>
<dbReference type="AlphaFoldDB" id="A0A2U1KHW3"/>
<keyword evidence="3" id="KW-1185">Reference proteome</keyword>
<feature type="transmembrane region" description="Helical" evidence="1">
    <location>
        <begin position="227"/>
        <end position="247"/>
    </location>
</feature>
<dbReference type="PANTHER" id="PTHR33133">
    <property type="entry name" value="OS08G0107100 PROTEIN-RELATED"/>
    <property type="match status" value="1"/>
</dbReference>
<gene>
    <name evidence="2" type="ORF">CTI12_AA601020</name>
</gene>
<keyword evidence="1" id="KW-0812">Transmembrane</keyword>
<evidence type="ECO:0008006" key="4">
    <source>
        <dbReference type="Google" id="ProtNLM"/>
    </source>
</evidence>
<name>A0A2U1KHW3_ARTAN</name>
<dbReference type="OrthoDB" id="777403at2759"/>
<evidence type="ECO:0000256" key="1">
    <source>
        <dbReference type="SAM" id="Phobius"/>
    </source>
</evidence>
<evidence type="ECO:0000313" key="3">
    <source>
        <dbReference type="Proteomes" id="UP000245207"/>
    </source>
</evidence>
<feature type="transmembrane region" description="Helical" evidence="1">
    <location>
        <begin position="84"/>
        <end position="117"/>
    </location>
</feature>
<dbReference type="PANTHER" id="PTHR33133:SF63">
    <property type="entry name" value="TRANSMEMBRANE PROTEIN"/>
    <property type="match status" value="1"/>
</dbReference>
<comment type="caution">
    <text evidence="2">The sequence shown here is derived from an EMBL/GenBank/DDBJ whole genome shotgun (WGS) entry which is preliminary data.</text>
</comment>
<feature type="transmembrane region" description="Helical" evidence="1">
    <location>
        <begin position="171"/>
        <end position="190"/>
    </location>
</feature>
<dbReference type="EMBL" id="PKPP01018351">
    <property type="protein sequence ID" value="PWA36321.1"/>
    <property type="molecule type" value="Genomic_DNA"/>
</dbReference>
<dbReference type="Proteomes" id="UP000245207">
    <property type="component" value="Unassembled WGS sequence"/>
</dbReference>